<evidence type="ECO:0000313" key="3">
    <source>
        <dbReference type="Proteomes" id="UP000265703"/>
    </source>
</evidence>
<dbReference type="SUPFAM" id="SSF81383">
    <property type="entry name" value="F-box domain"/>
    <property type="match status" value="1"/>
</dbReference>
<dbReference type="EMBL" id="QKYT01001006">
    <property type="protein sequence ID" value="RIA80270.1"/>
    <property type="molecule type" value="Genomic_DNA"/>
</dbReference>
<sequence length="530" mass="61038">MDPSIISNERKIVSFSKLPPESMNEIFKNFQDDKRSLYYCALVNRYWCQLAIPWLWSQPIFISDSKDESISPIETFISCLDNDSKATLLGLKIPIPSQRPLFEYTTFMKKLDHAGLCAEVVLWLRNGLTREQLRLMRVVLPLSFEAKNVLNAVITALYKHFIKNANLQMIVLKGTGWGLDIPNILTINNLRSGMSNLRTLCYSIQPMLQKQIYENMLSLLKNLPNLCKDIENLELSMNKIDYDLEKIFSNIISSQNNLTKFIFDCENGPISKIISSLRIQSHSISFIEFRNINLNGISLEFLIYCSYLRDLRLYDCRGISLQQLKSIRQSSLKLTTLYLKSPYMGSEIMTLIIEMAGTNLQNLYLTLSSHLSCNIFNYCPDLKLIDLDFREENIITSVLQDIKTLPLEYLAIHCETNPLKSLRENLPITLKQLEMDVGFFQAEDLAALLKDCQSPLTTLIIREGLRRILDKYIPILINFTLEKKTLQTVGFYFLGGSSSFLPSIQELQKYVKVTKPSEISIHSPYTYLWV</sequence>
<dbReference type="InterPro" id="IPR032675">
    <property type="entry name" value="LRR_dom_sf"/>
</dbReference>
<protein>
    <recommendedName>
        <fullName evidence="1">F-box domain-containing protein</fullName>
    </recommendedName>
</protein>
<dbReference type="Proteomes" id="UP000265703">
    <property type="component" value="Unassembled WGS sequence"/>
</dbReference>
<keyword evidence="3" id="KW-1185">Reference proteome</keyword>
<name>A0A397S1D6_9GLOM</name>
<organism evidence="2 3">
    <name type="scientific">Glomus cerebriforme</name>
    <dbReference type="NCBI Taxonomy" id="658196"/>
    <lineage>
        <taxon>Eukaryota</taxon>
        <taxon>Fungi</taxon>
        <taxon>Fungi incertae sedis</taxon>
        <taxon>Mucoromycota</taxon>
        <taxon>Glomeromycotina</taxon>
        <taxon>Glomeromycetes</taxon>
        <taxon>Glomerales</taxon>
        <taxon>Glomeraceae</taxon>
        <taxon>Glomus</taxon>
    </lineage>
</organism>
<dbReference type="InterPro" id="IPR001810">
    <property type="entry name" value="F-box_dom"/>
</dbReference>
<evidence type="ECO:0000313" key="2">
    <source>
        <dbReference type="EMBL" id="RIA80270.1"/>
    </source>
</evidence>
<dbReference type="Pfam" id="PF12937">
    <property type="entry name" value="F-box-like"/>
    <property type="match status" value="1"/>
</dbReference>
<dbReference type="SUPFAM" id="SSF52047">
    <property type="entry name" value="RNI-like"/>
    <property type="match status" value="1"/>
</dbReference>
<proteinExistence type="predicted"/>
<dbReference type="AlphaFoldDB" id="A0A397S1D6"/>
<accession>A0A397S1D6</accession>
<feature type="domain" description="F-box" evidence="1">
    <location>
        <begin position="15"/>
        <end position="59"/>
    </location>
</feature>
<dbReference type="OrthoDB" id="2331478at2759"/>
<dbReference type="Gene3D" id="3.80.10.10">
    <property type="entry name" value="Ribonuclease Inhibitor"/>
    <property type="match status" value="1"/>
</dbReference>
<reference evidence="2 3" key="1">
    <citation type="submission" date="2018-06" db="EMBL/GenBank/DDBJ databases">
        <title>Comparative genomics reveals the genomic features of Rhizophagus irregularis, R. cerebriforme, R. diaphanum and Gigaspora rosea, and their symbiotic lifestyle signature.</title>
        <authorList>
            <person name="Morin E."/>
            <person name="San Clemente H."/>
            <person name="Chen E.C.H."/>
            <person name="De La Providencia I."/>
            <person name="Hainaut M."/>
            <person name="Kuo A."/>
            <person name="Kohler A."/>
            <person name="Murat C."/>
            <person name="Tang N."/>
            <person name="Roy S."/>
            <person name="Loubradou J."/>
            <person name="Henrissat B."/>
            <person name="Grigoriev I.V."/>
            <person name="Corradi N."/>
            <person name="Roux C."/>
            <person name="Martin F.M."/>
        </authorList>
    </citation>
    <scope>NUCLEOTIDE SEQUENCE [LARGE SCALE GENOMIC DNA]</scope>
    <source>
        <strain evidence="2 3">DAOM 227022</strain>
    </source>
</reference>
<evidence type="ECO:0000259" key="1">
    <source>
        <dbReference type="Pfam" id="PF12937"/>
    </source>
</evidence>
<dbReference type="InterPro" id="IPR036047">
    <property type="entry name" value="F-box-like_dom_sf"/>
</dbReference>
<gene>
    <name evidence="2" type="ORF">C1645_843065</name>
</gene>
<comment type="caution">
    <text evidence="2">The sequence shown here is derived from an EMBL/GenBank/DDBJ whole genome shotgun (WGS) entry which is preliminary data.</text>
</comment>